<proteinExistence type="predicted"/>
<evidence type="ECO:0000313" key="3">
    <source>
        <dbReference type="Proteomes" id="UP001151760"/>
    </source>
</evidence>
<keyword evidence="3" id="KW-1185">Reference proteome</keyword>
<feature type="region of interest" description="Disordered" evidence="1">
    <location>
        <begin position="270"/>
        <end position="299"/>
    </location>
</feature>
<accession>A0ABQ5GI82</accession>
<protein>
    <submittedName>
        <fullName evidence="2">Uncharacterized protein</fullName>
    </submittedName>
</protein>
<comment type="caution">
    <text evidence="2">The sequence shown here is derived from an EMBL/GenBank/DDBJ whole genome shotgun (WGS) entry which is preliminary data.</text>
</comment>
<evidence type="ECO:0000313" key="2">
    <source>
        <dbReference type="EMBL" id="GJT75250.1"/>
    </source>
</evidence>
<feature type="region of interest" description="Disordered" evidence="1">
    <location>
        <begin position="221"/>
        <end position="243"/>
    </location>
</feature>
<reference evidence="2" key="2">
    <citation type="submission" date="2022-01" db="EMBL/GenBank/DDBJ databases">
        <authorList>
            <person name="Yamashiro T."/>
            <person name="Shiraishi A."/>
            <person name="Satake H."/>
            <person name="Nakayama K."/>
        </authorList>
    </citation>
    <scope>NUCLEOTIDE SEQUENCE</scope>
</reference>
<dbReference type="Proteomes" id="UP001151760">
    <property type="component" value="Unassembled WGS sequence"/>
</dbReference>
<dbReference type="PANTHER" id="PTHR11439">
    <property type="entry name" value="GAG-POL-RELATED RETROTRANSPOSON"/>
    <property type="match status" value="1"/>
</dbReference>
<dbReference type="EMBL" id="BQNB010018515">
    <property type="protein sequence ID" value="GJT75250.1"/>
    <property type="molecule type" value="Genomic_DNA"/>
</dbReference>
<dbReference type="CDD" id="cd09272">
    <property type="entry name" value="RNase_HI_RT_Ty1"/>
    <property type="match status" value="1"/>
</dbReference>
<evidence type="ECO:0000256" key="1">
    <source>
        <dbReference type="SAM" id="MobiDB-lite"/>
    </source>
</evidence>
<name>A0ABQ5GI82_9ASTR</name>
<reference evidence="2" key="1">
    <citation type="journal article" date="2022" name="Int. J. Mol. Sci.">
        <title>Draft Genome of Tanacetum Coccineum: Genomic Comparison of Closely Related Tanacetum-Family Plants.</title>
        <authorList>
            <person name="Yamashiro T."/>
            <person name="Shiraishi A."/>
            <person name="Nakayama K."/>
            <person name="Satake H."/>
        </authorList>
    </citation>
    <scope>NUCLEOTIDE SEQUENCE</scope>
</reference>
<feature type="compositionally biased region" description="Basic residues" evidence="1">
    <location>
        <begin position="280"/>
        <end position="293"/>
    </location>
</feature>
<dbReference type="PANTHER" id="PTHR11439:SF495">
    <property type="entry name" value="REVERSE TRANSCRIPTASE, RNA-DEPENDENT DNA POLYMERASE-RELATED"/>
    <property type="match status" value="1"/>
</dbReference>
<organism evidence="2 3">
    <name type="scientific">Tanacetum coccineum</name>
    <dbReference type="NCBI Taxonomy" id="301880"/>
    <lineage>
        <taxon>Eukaryota</taxon>
        <taxon>Viridiplantae</taxon>
        <taxon>Streptophyta</taxon>
        <taxon>Embryophyta</taxon>
        <taxon>Tracheophyta</taxon>
        <taxon>Spermatophyta</taxon>
        <taxon>Magnoliopsida</taxon>
        <taxon>eudicotyledons</taxon>
        <taxon>Gunneridae</taxon>
        <taxon>Pentapetalae</taxon>
        <taxon>asterids</taxon>
        <taxon>campanulids</taxon>
        <taxon>Asterales</taxon>
        <taxon>Asteraceae</taxon>
        <taxon>Asteroideae</taxon>
        <taxon>Anthemideae</taxon>
        <taxon>Anthemidinae</taxon>
        <taxon>Tanacetum</taxon>
    </lineage>
</organism>
<gene>
    <name evidence="2" type="ORF">Tco_1041975</name>
</gene>
<sequence>MFQGCAMLKDFTVQPKVSHLNAVKRIFRYLKGQPNLGLWYPKDSPFILEAFLDNDYAGASLDRKSTIGGCQFLGSRLISWQYKKQTVVANSTTEVEYITASHCYGQVLWIQNQMLDYGYNFMQTKIHVDNESAICVVKNPVYHSKTKHIEIRHHFIRDYYEKRLIEMVKIHTDNNVAGRLMVYKCNRLYTSAIWIEVGMDYNCVLVMNRGMLLHSYWRTTPEGEGSATPPEPQPTPSTSQLNVFEPQTEPLPIETPSPVFHELQTEAHIEQLLPSPTTYQRKRKTQTRRRTKKDTKLPQTSVPQDLEANGAVHKEGVTVWKRAITTAASLDATQDRNGYRWQSQVPRHHGGAPAQTRSERVLEQPIEPPLLEGHTYGSREGRMEHQFDLMANVPITPHDSPLPRGLEVRDLWLQLLVGDLCQADLIGDEFHLGFELSFVKVKKDDIEKLRRGEEFRSEDVIEMKKNDDLI</sequence>